<feature type="signal peptide" evidence="2">
    <location>
        <begin position="1"/>
        <end position="32"/>
    </location>
</feature>
<proteinExistence type="predicted"/>
<feature type="chain" id="PRO_5018972911" evidence="2">
    <location>
        <begin position="33"/>
        <end position="183"/>
    </location>
</feature>
<accession>A0A423HXT3</accession>
<dbReference type="RefSeq" id="WP_123435260.1">
    <property type="nucleotide sequence ID" value="NZ_MOBK01000009.1"/>
</dbReference>
<keyword evidence="2" id="KW-0732">Signal</keyword>
<dbReference type="AlphaFoldDB" id="A0A423HXT3"/>
<evidence type="ECO:0000256" key="2">
    <source>
        <dbReference type="SAM" id="SignalP"/>
    </source>
</evidence>
<sequence length="183" mass="19517">MSSLAKRSSALLATSTAALLLGSLALSSTAQAGLEFSSNSSSSSDKFLTFHNLYGKDVMTRSDISIDMVTQLQSTAKTNTADIENLEKTVKEQARLIEELKKNAGSSSSSSASEVSDLKRTVSAQNSELKKLASQVEDLKRGAGSSSSSSSSDLSSLKREVSDQDNQLDQLKRTVDDLSRKVK</sequence>
<comment type="caution">
    <text evidence="3">The sequence shown here is derived from an EMBL/GenBank/DDBJ whole genome shotgun (WGS) entry which is preliminary data.</text>
</comment>
<feature type="compositionally biased region" description="Low complexity" evidence="1">
    <location>
        <begin position="106"/>
        <end position="115"/>
    </location>
</feature>
<reference evidence="3 4" key="1">
    <citation type="submission" date="2016-10" db="EMBL/GenBank/DDBJ databases">
        <title>Comparative genome analysis of multiple Pseudomonas spp. focuses on biocontrol and plant growth promoting traits.</title>
        <authorList>
            <person name="Tao X.-Y."/>
            <person name="Taylor C.G."/>
        </authorList>
    </citation>
    <scope>NUCLEOTIDE SEQUENCE [LARGE SCALE GENOMIC DNA]</scope>
    <source>
        <strain evidence="3 4">38D7</strain>
    </source>
</reference>
<organism evidence="3 4">
    <name type="scientific">Pseudomonas brassicacearum</name>
    <dbReference type="NCBI Taxonomy" id="930166"/>
    <lineage>
        <taxon>Bacteria</taxon>
        <taxon>Pseudomonadati</taxon>
        <taxon>Pseudomonadota</taxon>
        <taxon>Gammaproteobacteria</taxon>
        <taxon>Pseudomonadales</taxon>
        <taxon>Pseudomonadaceae</taxon>
        <taxon>Pseudomonas</taxon>
    </lineage>
</organism>
<gene>
    <name evidence="3" type="ORF">BK660_22180</name>
</gene>
<dbReference type="EMBL" id="MOBK01000009">
    <property type="protein sequence ID" value="RON17993.1"/>
    <property type="molecule type" value="Genomic_DNA"/>
</dbReference>
<evidence type="ECO:0000313" key="4">
    <source>
        <dbReference type="Proteomes" id="UP000285636"/>
    </source>
</evidence>
<evidence type="ECO:0000256" key="1">
    <source>
        <dbReference type="SAM" id="MobiDB-lite"/>
    </source>
</evidence>
<dbReference type="Gene3D" id="6.10.140.1350">
    <property type="match status" value="1"/>
</dbReference>
<feature type="region of interest" description="Disordered" evidence="1">
    <location>
        <begin position="100"/>
        <end position="183"/>
    </location>
</feature>
<feature type="compositionally biased region" description="Basic and acidic residues" evidence="1">
    <location>
        <begin position="170"/>
        <end position="183"/>
    </location>
</feature>
<protein>
    <submittedName>
        <fullName evidence="3">Uncharacterized protein</fullName>
    </submittedName>
</protein>
<name>A0A423HXT3_9PSED</name>
<dbReference type="Proteomes" id="UP000285636">
    <property type="component" value="Unassembled WGS sequence"/>
</dbReference>
<feature type="compositionally biased region" description="Low complexity" evidence="1">
    <location>
        <begin position="145"/>
        <end position="155"/>
    </location>
</feature>
<evidence type="ECO:0000313" key="3">
    <source>
        <dbReference type="EMBL" id="RON17993.1"/>
    </source>
</evidence>